<dbReference type="InterPro" id="IPR029045">
    <property type="entry name" value="ClpP/crotonase-like_dom_sf"/>
</dbReference>
<dbReference type="Pfam" id="PF00378">
    <property type="entry name" value="ECH_1"/>
    <property type="match status" value="1"/>
</dbReference>
<organism evidence="1 2">
    <name type="scientific">Pedobacter cryoconitis</name>
    <dbReference type="NCBI Taxonomy" id="188932"/>
    <lineage>
        <taxon>Bacteria</taxon>
        <taxon>Pseudomonadati</taxon>
        <taxon>Bacteroidota</taxon>
        <taxon>Sphingobacteriia</taxon>
        <taxon>Sphingobacteriales</taxon>
        <taxon>Sphingobacteriaceae</taxon>
        <taxon>Pedobacter</taxon>
    </lineage>
</organism>
<dbReference type="PANTHER" id="PTHR43459">
    <property type="entry name" value="ENOYL-COA HYDRATASE"/>
    <property type="match status" value="1"/>
</dbReference>
<dbReference type="AlphaFoldDB" id="A0A7W9DJG3"/>
<dbReference type="InterPro" id="IPR001753">
    <property type="entry name" value="Enoyl-CoA_hydra/iso"/>
</dbReference>
<dbReference type="PANTHER" id="PTHR43459:SF1">
    <property type="entry name" value="EG:BACN32G11.4 PROTEIN"/>
    <property type="match status" value="1"/>
</dbReference>
<gene>
    <name evidence="1" type="ORF">HDE69_002240</name>
</gene>
<protein>
    <submittedName>
        <fullName evidence="1">Enoyl-CoA hydratase/carnithine racemase</fullName>
    </submittedName>
</protein>
<proteinExistence type="predicted"/>
<evidence type="ECO:0000313" key="2">
    <source>
        <dbReference type="Proteomes" id="UP000537718"/>
    </source>
</evidence>
<sequence>MTQISTVKFKENEYQMLHFNIKDGVANITLDNAPVNALSGKLIIELKQVLNNLSTDKNVKVIIFDSKNPDFFIAHVDINILEEQAILEELGKAAPQGLNIFQAVGEMLREQPQITIVKLKGIARGGGAEFVAAADMSFASLEKGKLSQCEALMGIIPGGGATQYLSSKMTRGRALEVILGADLFDATTAERYGWINRAIPDAEIDTFVDRLAQNIANLPDGVIETTKKVLSPIRNVQGFQLENDGWAALVFNPETARIMKGAIQNGAQTVEGELKLEGILRALNK</sequence>
<dbReference type="Gene3D" id="3.90.226.10">
    <property type="entry name" value="2-enoyl-CoA Hydratase, Chain A, domain 1"/>
    <property type="match status" value="1"/>
</dbReference>
<name>A0A7W9DJG3_9SPHI</name>
<evidence type="ECO:0000313" key="1">
    <source>
        <dbReference type="EMBL" id="MBB5621187.1"/>
    </source>
</evidence>
<dbReference type="RefSeq" id="WP_221270633.1">
    <property type="nucleotide sequence ID" value="NZ_JACHCF010000004.1"/>
</dbReference>
<dbReference type="CDD" id="cd06558">
    <property type="entry name" value="crotonase-like"/>
    <property type="match status" value="1"/>
</dbReference>
<dbReference type="GO" id="GO:0003824">
    <property type="term" value="F:catalytic activity"/>
    <property type="evidence" value="ECO:0007669"/>
    <property type="project" value="UniProtKB-ARBA"/>
</dbReference>
<dbReference type="Proteomes" id="UP000537718">
    <property type="component" value="Unassembled WGS sequence"/>
</dbReference>
<dbReference type="EMBL" id="JACHCF010000004">
    <property type="protein sequence ID" value="MBB5621187.1"/>
    <property type="molecule type" value="Genomic_DNA"/>
</dbReference>
<comment type="caution">
    <text evidence="1">The sequence shown here is derived from an EMBL/GenBank/DDBJ whole genome shotgun (WGS) entry which is preliminary data.</text>
</comment>
<dbReference type="SUPFAM" id="SSF52096">
    <property type="entry name" value="ClpP/crotonase"/>
    <property type="match status" value="1"/>
</dbReference>
<reference evidence="1 2" key="1">
    <citation type="submission" date="2020-08" db="EMBL/GenBank/DDBJ databases">
        <title>Genomic Encyclopedia of Type Strains, Phase IV (KMG-V): Genome sequencing to study the core and pangenomes of soil and plant-associated prokaryotes.</title>
        <authorList>
            <person name="Whitman W."/>
        </authorList>
    </citation>
    <scope>NUCLEOTIDE SEQUENCE [LARGE SCALE GENOMIC DNA]</scope>
    <source>
        <strain evidence="1 2">MP7CTX6</strain>
    </source>
</reference>
<accession>A0A7W9DJG3</accession>